<comment type="caution">
    <text evidence="1">The sequence shown here is derived from an EMBL/GenBank/DDBJ whole genome shotgun (WGS) entry which is preliminary data.</text>
</comment>
<gene>
    <name evidence="1" type="ORF">GCM10011333_12280</name>
</gene>
<organism evidence="1 2">
    <name type="scientific">Sediminivirga luteola</name>
    <dbReference type="NCBI Taxonomy" id="1774748"/>
    <lineage>
        <taxon>Bacteria</taxon>
        <taxon>Bacillati</taxon>
        <taxon>Actinomycetota</taxon>
        <taxon>Actinomycetes</taxon>
        <taxon>Micrococcales</taxon>
        <taxon>Brevibacteriaceae</taxon>
        <taxon>Sediminivirga</taxon>
    </lineage>
</organism>
<protein>
    <submittedName>
        <fullName evidence="1">Uncharacterized protein</fullName>
    </submittedName>
</protein>
<dbReference type="EMBL" id="BMFY01000004">
    <property type="protein sequence ID" value="GGA10991.1"/>
    <property type="molecule type" value="Genomic_DNA"/>
</dbReference>
<dbReference type="RefSeq" id="WP_188550044.1">
    <property type="nucleotide sequence ID" value="NZ_BMFY01000004.1"/>
</dbReference>
<keyword evidence="2" id="KW-1185">Reference proteome</keyword>
<evidence type="ECO:0000313" key="2">
    <source>
        <dbReference type="Proteomes" id="UP000616114"/>
    </source>
</evidence>
<accession>A0A8J2XK27</accession>
<proteinExistence type="predicted"/>
<reference evidence="1" key="2">
    <citation type="submission" date="2020-09" db="EMBL/GenBank/DDBJ databases">
        <authorList>
            <person name="Sun Q."/>
            <person name="Zhou Y."/>
        </authorList>
    </citation>
    <scope>NUCLEOTIDE SEQUENCE</scope>
    <source>
        <strain evidence="1">CGMCC 1.12785</strain>
    </source>
</reference>
<dbReference type="AlphaFoldDB" id="A0A8J2XK27"/>
<name>A0A8J2XK27_9MICO</name>
<reference evidence="1" key="1">
    <citation type="journal article" date="2014" name="Int. J. Syst. Evol. Microbiol.">
        <title>Complete genome sequence of Corynebacterium casei LMG S-19264T (=DSM 44701T), isolated from a smear-ripened cheese.</title>
        <authorList>
            <consortium name="US DOE Joint Genome Institute (JGI-PGF)"/>
            <person name="Walter F."/>
            <person name="Albersmeier A."/>
            <person name="Kalinowski J."/>
            <person name="Ruckert C."/>
        </authorList>
    </citation>
    <scope>NUCLEOTIDE SEQUENCE</scope>
    <source>
        <strain evidence="1">CGMCC 1.12785</strain>
    </source>
</reference>
<sequence>MSLPPSQSEIVIQLQDIGRRLDQLQSDIAGLDKKAINARIAFKRAYTRAFLEASGAVELRKQLAADASYDLELAAELAEAEVRAARETIRVLRDRLEIGRSLGAAVRSEWAAGAVGQS</sequence>
<evidence type="ECO:0000313" key="1">
    <source>
        <dbReference type="EMBL" id="GGA10991.1"/>
    </source>
</evidence>
<dbReference type="Proteomes" id="UP000616114">
    <property type="component" value="Unassembled WGS sequence"/>
</dbReference>